<feature type="compositionally biased region" description="Basic and acidic residues" evidence="1">
    <location>
        <begin position="20"/>
        <end position="44"/>
    </location>
</feature>
<protein>
    <submittedName>
        <fullName evidence="2">Uncharacterized protein</fullName>
    </submittedName>
</protein>
<feature type="region of interest" description="Disordered" evidence="1">
    <location>
        <begin position="1"/>
        <end position="51"/>
    </location>
</feature>
<dbReference type="EMBL" id="MLJW01000585">
    <property type="protein sequence ID" value="OIQ84877.1"/>
    <property type="molecule type" value="Genomic_DNA"/>
</dbReference>
<evidence type="ECO:0000313" key="2">
    <source>
        <dbReference type="EMBL" id="OIQ84877.1"/>
    </source>
</evidence>
<dbReference type="AlphaFoldDB" id="A0A1J5R9N8"/>
<feature type="compositionally biased region" description="Basic and acidic residues" evidence="1">
    <location>
        <begin position="1"/>
        <end position="12"/>
    </location>
</feature>
<reference evidence="2" key="1">
    <citation type="submission" date="2016-10" db="EMBL/GenBank/DDBJ databases">
        <title>Sequence of Gallionella enrichment culture.</title>
        <authorList>
            <person name="Poehlein A."/>
            <person name="Muehling M."/>
            <person name="Daniel R."/>
        </authorList>
    </citation>
    <scope>NUCLEOTIDE SEQUENCE</scope>
</reference>
<organism evidence="2">
    <name type="scientific">mine drainage metagenome</name>
    <dbReference type="NCBI Taxonomy" id="410659"/>
    <lineage>
        <taxon>unclassified sequences</taxon>
        <taxon>metagenomes</taxon>
        <taxon>ecological metagenomes</taxon>
    </lineage>
</organism>
<feature type="compositionally biased region" description="Basic residues" evidence="1">
    <location>
        <begin position="218"/>
        <end position="227"/>
    </location>
</feature>
<feature type="compositionally biased region" description="Basic and acidic residues" evidence="1">
    <location>
        <begin position="124"/>
        <end position="133"/>
    </location>
</feature>
<feature type="region of interest" description="Disordered" evidence="1">
    <location>
        <begin position="103"/>
        <end position="227"/>
    </location>
</feature>
<feature type="compositionally biased region" description="Basic and acidic residues" evidence="1">
    <location>
        <begin position="195"/>
        <end position="207"/>
    </location>
</feature>
<sequence>MRRQPDDARDGLDEQPGPVRVDHRGRLVEHEQSRAHRHDTREGEPLALPAGQRRCRVRAAIGKPDQRHRLVDARPDELDRQAVVLEPERDVVAAPRQDGLRIRVLQEETGPRRPGHAGGGARRSRVEAVDLEHTLGLPRTVVQQPCRGGEQRRLARSAGSQQEDALPRRDIEVDPAQRPRLAPRVSPPPAAGAEPDGRGGDDTEVRRVVHLGPTPTTRAHRSVRAPA</sequence>
<gene>
    <name evidence="2" type="ORF">GALL_333080</name>
</gene>
<feature type="compositionally biased region" description="Basic and acidic residues" evidence="1">
    <location>
        <begin position="165"/>
        <end position="177"/>
    </location>
</feature>
<dbReference type="AntiFam" id="ANF00095">
    <property type="entry name" value="Shadow ORF (opposite ABC transporters)"/>
</dbReference>
<evidence type="ECO:0000256" key="1">
    <source>
        <dbReference type="SAM" id="MobiDB-lite"/>
    </source>
</evidence>
<comment type="caution">
    <text evidence="2">The sequence shown here is derived from an EMBL/GenBank/DDBJ whole genome shotgun (WGS) entry which is preliminary data.</text>
</comment>
<proteinExistence type="predicted"/>
<accession>A0A1J5R9N8</accession>
<name>A0A1J5R9N8_9ZZZZ</name>